<keyword evidence="2" id="KW-1185">Reference proteome</keyword>
<dbReference type="Proteomes" id="UP001198602">
    <property type="component" value="Unassembled WGS sequence"/>
</dbReference>
<dbReference type="SUPFAM" id="SSF51735">
    <property type="entry name" value="NAD(P)-binding Rossmann-fold domains"/>
    <property type="match status" value="1"/>
</dbReference>
<dbReference type="InterPro" id="IPR052184">
    <property type="entry name" value="SDR_enzymes"/>
</dbReference>
<dbReference type="Gene3D" id="3.40.50.720">
    <property type="entry name" value="NAD(P)-binding Rossmann-like Domain"/>
    <property type="match status" value="1"/>
</dbReference>
<dbReference type="RefSeq" id="WP_225239537.1">
    <property type="nucleotide sequence ID" value="NZ_JAHYBX010000006.1"/>
</dbReference>
<dbReference type="NCBIfam" id="NF005403">
    <property type="entry name" value="PRK06953.1"/>
    <property type="match status" value="1"/>
</dbReference>
<dbReference type="CDD" id="cd05325">
    <property type="entry name" value="carb_red_sniffer_like_SDR_c"/>
    <property type="match status" value="1"/>
</dbReference>
<comment type="caution">
    <text evidence="1">The sequence shown here is derived from an EMBL/GenBank/DDBJ whole genome shotgun (WGS) entry which is preliminary data.</text>
</comment>
<proteinExistence type="predicted"/>
<organism evidence="1 2">
    <name type="scientific">Massilia hydrophila</name>
    <dbReference type="NCBI Taxonomy" id="3044279"/>
    <lineage>
        <taxon>Bacteria</taxon>
        <taxon>Pseudomonadati</taxon>
        <taxon>Pseudomonadota</taxon>
        <taxon>Betaproteobacteria</taxon>
        <taxon>Burkholderiales</taxon>
        <taxon>Oxalobacteraceae</taxon>
        <taxon>Telluria group</taxon>
        <taxon>Massilia</taxon>
    </lineage>
</organism>
<accession>A0ABS7YGF0</accession>
<dbReference type="EMBL" id="JAHYBX010000006">
    <property type="protein sequence ID" value="MCA1857319.1"/>
    <property type="molecule type" value="Genomic_DNA"/>
</dbReference>
<gene>
    <name evidence="1" type="ORF">LE190_15505</name>
</gene>
<sequence>MPTVLILGASRGIGREMVRQYRRDGWRVIATARSASDCDALTADGAESHQLDVTSADSIAGMAWKLDDEKIDAAWLVAGVYGPSGSGFPTGPEFDAVMHTNVLAAMRLLPIVAPLVATARGKLGVVSSKMGSIGARNSTEGTLYRASKAALNSVLKDAAITYGAQGATCVAFHPGWVQTDMGGAGASLTVEQSVRDLRATLARIDASSNGAFLDHDGSPLPW</sequence>
<dbReference type="InterPro" id="IPR002347">
    <property type="entry name" value="SDR_fam"/>
</dbReference>
<dbReference type="InterPro" id="IPR036291">
    <property type="entry name" value="NAD(P)-bd_dom_sf"/>
</dbReference>
<name>A0ABS7YGF0_9BURK</name>
<dbReference type="PANTHER" id="PTHR45458:SF1">
    <property type="entry name" value="SHORT CHAIN DEHYDROGENASE"/>
    <property type="match status" value="1"/>
</dbReference>
<protein>
    <submittedName>
        <fullName evidence="1">SDR family oxidoreductase</fullName>
    </submittedName>
</protein>
<reference evidence="1 2" key="1">
    <citation type="submission" date="2021-07" db="EMBL/GenBank/DDBJ databases">
        <title>Characterization of Violacein-producing bacteria and related species.</title>
        <authorList>
            <person name="Wilson H.S."/>
            <person name="De Leon M.E."/>
        </authorList>
    </citation>
    <scope>NUCLEOTIDE SEQUENCE [LARGE SCALE GENOMIC DNA]</scope>
    <source>
        <strain evidence="1 2">HSC-2F05</strain>
    </source>
</reference>
<dbReference type="Pfam" id="PF00106">
    <property type="entry name" value="adh_short"/>
    <property type="match status" value="1"/>
</dbReference>
<evidence type="ECO:0000313" key="2">
    <source>
        <dbReference type="Proteomes" id="UP001198602"/>
    </source>
</evidence>
<evidence type="ECO:0000313" key="1">
    <source>
        <dbReference type="EMBL" id="MCA1857319.1"/>
    </source>
</evidence>
<dbReference type="PRINTS" id="PR00081">
    <property type="entry name" value="GDHRDH"/>
</dbReference>
<dbReference type="PANTHER" id="PTHR45458">
    <property type="entry name" value="SHORT-CHAIN DEHYDROGENASE/REDUCTASE SDR"/>
    <property type="match status" value="1"/>
</dbReference>